<dbReference type="AlphaFoldDB" id="A0A9X1ZJ44"/>
<dbReference type="GO" id="GO:0003700">
    <property type="term" value="F:DNA-binding transcription factor activity"/>
    <property type="evidence" value="ECO:0007669"/>
    <property type="project" value="InterPro"/>
</dbReference>
<comment type="similarity">
    <text evidence="1">Belongs to the LysR transcriptional regulatory family.</text>
</comment>
<reference evidence="6" key="1">
    <citation type="submission" date="2022-01" db="EMBL/GenBank/DDBJ databases">
        <title>Whole genome-based taxonomy of the Shewanellaceae.</title>
        <authorList>
            <person name="Martin-Rodriguez A.J."/>
        </authorList>
    </citation>
    <scope>NUCLEOTIDE SEQUENCE</scope>
    <source>
        <strain evidence="6">DSM 16422</strain>
    </source>
</reference>
<dbReference type="PROSITE" id="PS50931">
    <property type="entry name" value="HTH_LYSR"/>
    <property type="match status" value="1"/>
</dbReference>
<sequence length="297" mass="33502">MTSKDSCDLQLIHLFVHLVRAGGFTQVSQSQGIPVATVSRKITKLEASMNTQLIMRSTRKLRLTEEGAVLFGKYHPLIEQFDQLNSDEVTIPQGTLRIATPVSISSMILMKSFNAFSKRYPQIKLHISQNNQTIDLIDEGVDVAIVGGAQPDSSWVSQSLGVLKYGLFASTNYINNAPELVHPKQLHDHQLIKVWPLFNWTLKQGAEEYYYEGDAKITLGDIHGAVNACVDDGGIMYGPQLFVQPQLERGDLVPVLPEWQGENRRICILYHQRKQHPIKVQLFIDFMLNEAKDIFTQ</sequence>
<evidence type="ECO:0000256" key="1">
    <source>
        <dbReference type="ARBA" id="ARBA00009437"/>
    </source>
</evidence>
<feature type="domain" description="HTH lysR-type" evidence="5">
    <location>
        <begin position="8"/>
        <end position="64"/>
    </location>
</feature>
<dbReference type="Pfam" id="PF03466">
    <property type="entry name" value="LysR_substrate"/>
    <property type="match status" value="1"/>
</dbReference>
<dbReference type="SUPFAM" id="SSF53850">
    <property type="entry name" value="Periplasmic binding protein-like II"/>
    <property type="match status" value="1"/>
</dbReference>
<dbReference type="SUPFAM" id="SSF46785">
    <property type="entry name" value="Winged helix' DNA-binding domain"/>
    <property type="match status" value="1"/>
</dbReference>
<dbReference type="PANTHER" id="PTHR30537:SF17">
    <property type="entry name" value="LYSR-FAMILY REGULATORY PROTEIN"/>
    <property type="match status" value="1"/>
</dbReference>
<dbReference type="Pfam" id="PF00126">
    <property type="entry name" value="HTH_1"/>
    <property type="match status" value="1"/>
</dbReference>
<evidence type="ECO:0000313" key="7">
    <source>
        <dbReference type="Proteomes" id="UP001139333"/>
    </source>
</evidence>
<dbReference type="GO" id="GO:0006351">
    <property type="term" value="P:DNA-templated transcription"/>
    <property type="evidence" value="ECO:0007669"/>
    <property type="project" value="TreeGrafter"/>
</dbReference>
<organism evidence="6 7">
    <name type="scientific">Shewanella gaetbuli</name>
    <dbReference type="NCBI Taxonomy" id="220752"/>
    <lineage>
        <taxon>Bacteria</taxon>
        <taxon>Pseudomonadati</taxon>
        <taxon>Pseudomonadota</taxon>
        <taxon>Gammaproteobacteria</taxon>
        <taxon>Alteromonadales</taxon>
        <taxon>Shewanellaceae</taxon>
        <taxon>Shewanella</taxon>
    </lineage>
</organism>
<dbReference type="Gene3D" id="3.40.190.290">
    <property type="match status" value="1"/>
</dbReference>
<protein>
    <submittedName>
        <fullName evidence="6">LysR family transcriptional regulator</fullName>
    </submittedName>
</protein>
<keyword evidence="3" id="KW-0238">DNA-binding</keyword>
<name>A0A9X1ZJ44_9GAMM</name>
<dbReference type="InterPro" id="IPR000847">
    <property type="entry name" value="LysR_HTH_N"/>
</dbReference>
<accession>A0A9X1ZJ44</accession>
<gene>
    <name evidence="6" type="ORF">L2672_06970</name>
</gene>
<evidence type="ECO:0000313" key="6">
    <source>
        <dbReference type="EMBL" id="MCL1142436.1"/>
    </source>
</evidence>
<dbReference type="EMBL" id="JAKIKP010000004">
    <property type="protein sequence ID" value="MCL1142436.1"/>
    <property type="molecule type" value="Genomic_DNA"/>
</dbReference>
<evidence type="ECO:0000256" key="4">
    <source>
        <dbReference type="ARBA" id="ARBA00023163"/>
    </source>
</evidence>
<keyword evidence="7" id="KW-1185">Reference proteome</keyword>
<dbReference type="Gene3D" id="1.10.10.10">
    <property type="entry name" value="Winged helix-like DNA-binding domain superfamily/Winged helix DNA-binding domain"/>
    <property type="match status" value="1"/>
</dbReference>
<evidence type="ECO:0000256" key="3">
    <source>
        <dbReference type="ARBA" id="ARBA00023125"/>
    </source>
</evidence>
<keyword evidence="2" id="KW-0805">Transcription regulation</keyword>
<proteinExistence type="inferred from homology"/>
<dbReference type="InterPro" id="IPR005119">
    <property type="entry name" value="LysR_subst-bd"/>
</dbReference>
<comment type="caution">
    <text evidence="6">The sequence shown here is derived from an EMBL/GenBank/DDBJ whole genome shotgun (WGS) entry which is preliminary data.</text>
</comment>
<dbReference type="CDD" id="cd08422">
    <property type="entry name" value="PBP2_CrgA_like"/>
    <property type="match status" value="1"/>
</dbReference>
<evidence type="ECO:0000256" key="2">
    <source>
        <dbReference type="ARBA" id="ARBA00023015"/>
    </source>
</evidence>
<dbReference type="PANTHER" id="PTHR30537">
    <property type="entry name" value="HTH-TYPE TRANSCRIPTIONAL REGULATOR"/>
    <property type="match status" value="1"/>
</dbReference>
<evidence type="ECO:0000259" key="5">
    <source>
        <dbReference type="PROSITE" id="PS50931"/>
    </source>
</evidence>
<dbReference type="InterPro" id="IPR036390">
    <property type="entry name" value="WH_DNA-bd_sf"/>
</dbReference>
<dbReference type="Proteomes" id="UP001139333">
    <property type="component" value="Unassembled WGS sequence"/>
</dbReference>
<dbReference type="GO" id="GO:0043565">
    <property type="term" value="F:sequence-specific DNA binding"/>
    <property type="evidence" value="ECO:0007669"/>
    <property type="project" value="TreeGrafter"/>
</dbReference>
<dbReference type="InterPro" id="IPR058163">
    <property type="entry name" value="LysR-type_TF_proteobact-type"/>
</dbReference>
<dbReference type="InterPro" id="IPR036388">
    <property type="entry name" value="WH-like_DNA-bd_sf"/>
</dbReference>
<dbReference type="RefSeq" id="WP_248995123.1">
    <property type="nucleotide sequence ID" value="NZ_JAKIKP010000004.1"/>
</dbReference>
<keyword evidence="4" id="KW-0804">Transcription</keyword>